<dbReference type="Pfam" id="PF13561">
    <property type="entry name" value="adh_short_C2"/>
    <property type="match status" value="1"/>
</dbReference>
<dbReference type="OrthoDB" id="7064009at2"/>
<protein>
    <submittedName>
        <fullName evidence="4">Short-chain alcohol-related dehydrogenase</fullName>
    </submittedName>
</protein>
<dbReference type="PRINTS" id="PR00081">
    <property type="entry name" value="GDHRDH"/>
</dbReference>
<dbReference type="PRINTS" id="PR00080">
    <property type="entry name" value="SDRFAMILY"/>
</dbReference>
<reference evidence="4 5" key="1">
    <citation type="submission" date="2018-07" db="EMBL/GenBank/DDBJ databases">
        <title>High-quality-draft genome sequence of Gaiella occulta.</title>
        <authorList>
            <person name="Severino R."/>
            <person name="Froufe H.J.C."/>
            <person name="Rainey F.A."/>
            <person name="Barroso C."/>
            <person name="Albuquerque L."/>
            <person name="Lobo-Da-Cunha A."/>
            <person name="Da Costa M.S."/>
            <person name="Egas C."/>
        </authorList>
    </citation>
    <scope>NUCLEOTIDE SEQUENCE [LARGE SCALE GENOMIC DNA]</scope>
    <source>
        <strain evidence="4 5">F2-233</strain>
    </source>
</reference>
<organism evidence="4 5">
    <name type="scientific">Gaiella occulta</name>
    <dbReference type="NCBI Taxonomy" id="1002870"/>
    <lineage>
        <taxon>Bacteria</taxon>
        <taxon>Bacillati</taxon>
        <taxon>Actinomycetota</taxon>
        <taxon>Thermoleophilia</taxon>
        <taxon>Gaiellales</taxon>
        <taxon>Gaiellaceae</taxon>
        <taxon>Gaiella</taxon>
    </lineage>
</organism>
<dbReference type="InterPro" id="IPR020904">
    <property type="entry name" value="Sc_DH/Rdtase_CS"/>
</dbReference>
<proteinExistence type="inferred from homology"/>
<evidence type="ECO:0000313" key="4">
    <source>
        <dbReference type="EMBL" id="RDI75539.1"/>
    </source>
</evidence>
<dbReference type="CDD" id="cd05233">
    <property type="entry name" value="SDR_c"/>
    <property type="match status" value="1"/>
</dbReference>
<feature type="domain" description="Ketoreductase" evidence="3">
    <location>
        <begin position="15"/>
        <end position="189"/>
    </location>
</feature>
<dbReference type="GO" id="GO:0016491">
    <property type="term" value="F:oxidoreductase activity"/>
    <property type="evidence" value="ECO:0007669"/>
    <property type="project" value="UniProtKB-KW"/>
</dbReference>
<dbReference type="EMBL" id="QQZY01000002">
    <property type="protein sequence ID" value="RDI75539.1"/>
    <property type="molecule type" value="Genomic_DNA"/>
</dbReference>
<evidence type="ECO:0000256" key="1">
    <source>
        <dbReference type="ARBA" id="ARBA00006484"/>
    </source>
</evidence>
<reference evidence="5" key="2">
    <citation type="journal article" date="2019" name="MicrobiologyOpen">
        <title>High-quality draft genome sequence of Gaiella occulta isolated from a 150 meter deep mineral water borehole and comparison with the genome sequences of other deep-branching lineages of the phylum Actinobacteria.</title>
        <authorList>
            <person name="Severino R."/>
            <person name="Froufe H.J.C."/>
            <person name="Barroso C."/>
            <person name="Albuquerque L."/>
            <person name="Lobo-da-Cunha A."/>
            <person name="da Costa M.S."/>
            <person name="Egas C."/>
        </authorList>
    </citation>
    <scope>NUCLEOTIDE SEQUENCE [LARGE SCALE GENOMIC DNA]</scope>
    <source>
        <strain evidence="5">F2-233</strain>
    </source>
</reference>
<dbReference type="Proteomes" id="UP000254134">
    <property type="component" value="Unassembled WGS sequence"/>
</dbReference>
<dbReference type="InterPro" id="IPR051122">
    <property type="entry name" value="SDR_DHRS6-like"/>
</dbReference>
<dbReference type="AlphaFoldDB" id="A0A7M2YZU5"/>
<dbReference type="RefSeq" id="WP_114795730.1">
    <property type="nucleotide sequence ID" value="NZ_QQZY01000002.1"/>
</dbReference>
<dbReference type="InterPro" id="IPR057326">
    <property type="entry name" value="KR_dom"/>
</dbReference>
<evidence type="ECO:0000256" key="2">
    <source>
        <dbReference type="ARBA" id="ARBA00023002"/>
    </source>
</evidence>
<dbReference type="SMART" id="SM00822">
    <property type="entry name" value="PKS_KR"/>
    <property type="match status" value="1"/>
</dbReference>
<evidence type="ECO:0000313" key="5">
    <source>
        <dbReference type="Proteomes" id="UP000254134"/>
    </source>
</evidence>
<dbReference type="SUPFAM" id="SSF51735">
    <property type="entry name" value="NAD(P)-binding Rossmann-fold domains"/>
    <property type="match status" value="1"/>
</dbReference>
<dbReference type="PROSITE" id="PS00061">
    <property type="entry name" value="ADH_SHORT"/>
    <property type="match status" value="1"/>
</dbReference>
<accession>A0A7M2YZU5</accession>
<gene>
    <name evidence="4" type="ORF">Gocc_1337</name>
</gene>
<keyword evidence="5" id="KW-1185">Reference proteome</keyword>
<name>A0A7M2YZU5_9ACTN</name>
<comment type="similarity">
    <text evidence="1">Belongs to the short-chain dehydrogenases/reductases (SDR) family.</text>
</comment>
<dbReference type="FunFam" id="3.40.50.720:FF:000084">
    <property type="entry name" value="Short-chain dehydrogenase reductase"/>
    <property type="match status" value="1"/>
</dbReference>
<evidence type="ECO:0000259" key="3">
    <source>
        <dbReference type="SMART" id="SM00822"/>
    </source>
</evidence>
<dbReference type="PANTHER" id="PTHR43477:SF1">
    <property type="entry name" value="DIHYDROANTICAPSIN 7-DEHYDROGENASE"/>
    <property type="match status" value="1"/>
</dbReference>
<dbReference type="InterPro" id="IPR036291">
    <property type="entry name" value="NAD(P)-bd_dom_sf"/>
</dbReference>
<dbReference type="Gene3D" id="3.40.50.720">
    <property type="entry name" value="NAD(P)-binding Rossmann-like Domain"/>
    <property type="match status" value="1"/>
</dbReference>
<dbReference type="PANTHER" id="PTHR43477">
    <property type="entry name" value="DIHYDROANTICAPSIN 7-DEHYDROGENASE"/>
    <property type="match status" value="1"/>
</dbReference>
<sequence length="249" mass="25420">MQGGVPVLMRGLDGRRVLVTGAAGGIGAAVAERLVAESALVAAADLRAPDTSSGAVAYLGADVTDAADAERLVVEAREALGGLDALVLAAGIHYIGPTHETSIEDFDRVVDVSLRGTWLCCRAALPGLLAQGHGFIVTFGSTAALVGAPRLAAYSAAKGAVLNFTKSIGAEYARQGLRANCLCPGATETPLLKTLMAERPDAQHFRDAHPIGRFATPEEIAGVAAYLVSDEASFFVGSAVVCDGGFTAV</sequence>
<dbReference type="InterPro" id="IPR002347">
    <property type="entry name" value="SDR_fam"/>
</dbReference>
<keyword evidence="2" id="KW-0560">Oxidoreductase</keyword>
<comment type="caution">
    <text evidence="4">The sequence shown here is derived from an EMBL/GenBank/DDBJ whole genome shotgun (WGS) entry which is preliminary data.</text>
</comment>